<evidence type="ECO:0000313" key="2">
    <source>
        <dbReference type="Proteomes" id="UP001160483"/>
    </source>
</evidence>
<organism evidence="1 2">
    <name type="scientific">Peronospora belbahrii</name>
    <dbReference type="NCBI Taxonomy" id="622444"/>
    <lineage>
        <taxon>Eukaryota</taxon>
        <taxon>Sar</taxon>
        <taxon>Stramenopiles</taxon>
        <taxon>Oomycota</taxon>
        <taxon>Peronosporomycetes</taxon>
        <taxon>Peronosporales</taxon>
        <taxon>Peronosporaceae</taxon>
        <taxon>Peronospora</taxon>
    </lineage>
</organism>
<dbReference type="EMBL" id="CAKKTJ010000130">
    <property type="protein sequence ID" value="CAH0475650.1"/>
    <property type="molecule type" value="Genomic_DNA"/>
</dbReference>
<reference evidence="1" key="1">
    <citation type="submission" date="2021-11" db="EMBL/GenBank/DDBJ databases">
        <authorList>
            <person name="Islam A."/>
            <person name="Islam S."/>
            <person name="Flora M.S."/>
            <person name="Rahman M."/>
            <person name="Ziaur R.M."/>
            <person name="Epstein J.H."/>
            <person name="Hassan M."/>
            <person name="Klassen M."/>
            <person name="Woodard K."/>
            <person name="Webb A."/>
            <person name="Webby R.J."/>
            <person name="El Zowalaty M.E."/>
        </authorList>
    </citation>
    <scope>NUCLEOTIDE SEQUENCE</scope>
    <source>
        <strain evidence="1">Pbs3</strain>
    </source>
</reference>
<dbReference type="AlphaFoldDB" id="A0AAU9KSX4"/>
<gene>
    <name evidence="1" type="ORF">PBS003_LOCUS2460</name>
</gene>
<comment type="caution">
    <text evidence="1">The sequence shown here is derived from an EMBL/GenBank/DDBJ whole genome shotgun (WGS) entry which is preliminary data.</text>
</comment>
<protein>
    <submittedName>
        <fullName evidence="1">Uncharacterized protein</fullName>
    </submittedName>
</protein>
<dbReference type="Proteomes" id="UP001160483">
    <property type="component" value="Unassembled WGS sequence"/>
</dbReference>
<name>A0AAU9KSX4_9STRA</name>
<accession>A0AAU9KSX4</accession>
<evidence type="ECO:0000313" key="1">
    <source>
        <dbReference type="EMBL" id="CAH0475650.1"/>
    </source>
</evidence>
<proteinExistence type="predicted"/>
<sequence>MSAFKHRNALDCSVHCRRPPEYIGLSLWSSATTYVGTEIRYNQKSNLKSAALIASRIQREDPQYLG</sequence>